<feature type="transmembrane region" description="Helical" evidence="6">
    <location>
        <begin position="391"/>
        <end position="409"/>
    </location>
</feature>
<evidence type="ECO:0000256" key="5">
    <source>
        <dbReference type="SAM" id="MobiDB-lite"/>
    </source>
</evidence>
<proteinExistence type="predicted"/>
<feature type="compositionally biased region" description="Low complexity" evidence="5">
    <location>
        <begin position="30"/>
        <end position="43"/>
    </location>
</feature>
<evidence type="ECO:0000256" key="2">
    <source>
        <dbReference type="ARBA" id="ARBA00022692"/>
    </source>
</evidence>
<keyword evidence="8" id="KW-1185">Reference proteome</keyword>
<evidence type="ECO:0000313" key="7">
    <source>
        <dbReference type="EMBL" id="CAK4025561.1"/>
    </source>
</evidence>
<evidence type="ECO:0000256" key="4">
    <source>
        <dbReference type="ARBA" id="ARBA00023136"/>
    </source>
</evidence>
<dbReference type="InterPro" id="IPR030185">
    <property type="entry name" value="Mae1"/>
</dbReference>
<dbReference type="GO" id="GO:0015140">
    <property type="term" value="F:malate transmembrane transporter activity"/>
    <property type="evidence" value="ECO:0007669"/>
    <property type="project" value="InterPro"/>
</dbReference>
<evidence type="ECO:0000313" key="8">
    <source>
        <dbReference type="Proteomes" id="UP001296104"/>
    </source>
</evidence>
<dbReference type="CDD" id="cd09317">
    <property type="entry name" value="TDT_Mae1_like"/>
    <property type="match status" value="1"/>
</dbReference>
<dbReference type="PANTHER" id="PTHR31162:SF0">
    <property type="entry name" value="MALIC ACID TRANSPORT PROTEIN"/>
    <property type="match status" value="1"/>
</dbReference>
<evidence type="ECO:0000256" key="1">
    <source>
        <dbReference type="ARBA" id="ARBA00004141"/>
    </source>
</evidence>
<dbReference type="PANTHER" id="PTHR31162">
    <property type="entry name" value="MALIC ACID TRANSPORT PROTEIN-RELATED"/>
    <property type="match status" value="1"/>
</dbReference>
<accession>A0AAI8YZT6</accession>
<keyword evidence="3 6" id="KW-1133">Transmembrane helix</keyword>
<evidence type="ECO:0000256" key="3">
    <source>
        <dbReference type="ARBA" id="ARBA00022989"/>
    </source>
</evidence>
<dbReference type="InterPro" id="IPR038665">
    <property type="entry name" value="Voltage-dep_anion_channel_sf"/>
</dbReference>
<feature type="transmembrane region" description="Helical" evidence="6">
    <location>
        <begin position="174"/>
        <end position="195"/>
    </location>
</feature>
<feature type="compositionally biased region" description="Polar residues" evidence="5">
    <location>
        <begin position="13"/>
        <end position="29"/>
    </location>
</feature>
<comment type="caution">
    <text evidence="7">The sequence shown here is derived from an EMBL/GenBank/DDBJ whole genome shotgun (WGS) entry which is preliminary data.</text>
</comment>
<organism evidence="7 8">
    <name type="scientific">Lecanosticta acicola</name>
    <dbReference type="NCBI Taxonomy" id="111012"/>
    <lineage>
        <taxon>Eukaryota</taxon>
        <taxon>Fungi</taxon>
        <taxon>Dikarya</taxon>
        <taxon>Ascomycota</taxon>
        <taxon>Pezizomycotina</taxon>
        <taxon>Dothideomycetes</taxon>
        <taxon>Dothideomycetidae</taxon>
        <taxon>Mycosphaerellales</taxon>
        <taxon>Mycosphaerellaceae</taxon>
        <taxon>Lecanosticta</taxon>
    </lineage>
</organism>
<feature type="transmembrane region" description="Helical" evidence="6">
    <location>
        <begin position="246"/>
        <end position="263"/>
    </location>
</feature>
<feature type="transmembrane region" description="Helical" evidence="6">
    <location>
        <begin position="275"/>
        <end position="294"/>
    </location>
</feature>
<dbReference type="Proteomes" id="UP001296104">
    <property type="component" value="Unassembled WGS sequence"/>
</dbReference>
<reference evidence="7" key="1">
    <citation type="submission" date="2023-11" db="EMBL/GenBank/DDBJ databases">
        <authorList>
            <person name="Alioto T."/>
            <person name="Alioto T."/>
            <person name="Gomez Garrido J."/>
        </authorList>
    </citation>
    <scope>NUCLEOTIDE SEQUENCE</scope>
</reference>
<dbReference type="GO" id="GO:0016020">
    <property type="term" value="C:membrane"/>
    <property type="evidence" value="ECO:0007669"/>
    <property type="project" value="UniProtKB-SubCell"/>
</dbReference>
<feature type="region of interest" description="Disordered" evidence="5">
    <location>
        <begin position="1"/>
        <end position="47"/>
    </location>
</feature>
<keyword evidence="4 6" id="KW-0472">Membrane</keyword>
<protein>
    <submittedName>
        <fullName evidence="7">Malic acid transport</fullName>
    </submittedName>
</protein>
<dbReference type="InterPro" id="IPR004695">
    <property type="entry name" value="SLAC1/Mae1/Ssu1/TehA"/>
</dbReference>
<dbReference type="EMBL" id="CAVMBE010000030">
    <property type="protein sequence ID" value="CAK4025561.1"/>
    <property type="molecule type" value="Genomic_DNA"/>
</dbReference>
<name>A0AAI8YZT6_9PEZI</name>
<keyword evidence="2 6" id="KW-0812">Transmembrane</keyword>
<feature type="transmembrane region" description="Helical" evidence="6">
    <location>
        <begin position="314"/>
        <end position="339"/>
    </location>
</feature>
<dbReference type="AlphaFoldDB" id="A0AAI8YZT6"/>
<evidence type="ECO:0000256" key="6">
    <source>
        <dbReference type="SAM" id="Phobius"/>
    </source>
</evidence>
<dbReference type="Pfam" id="PF03595">
    <property type="entry name" value="SLAC1"/>
    <property type="match status" value="1"/>
</dbReference>
<feature type="transmembrane region" description="Helical" evidence="6">
    <location>
        <begin position="359"/>
        <end position="379"/>
    </location>
</feature>
<dbReference type="Gene3D" id="1.50.10.150">
    <property type="entry name" value="Voltage-dependent anion channel"/>
    <property type="match status" value="1"/>
</dbReference>
<feature type="transmembrane region" description="Helical" evidence="6">
    <location>
        <begin position="207"/>
        <end position="226"/>
    </location>
</feature>
<sequence>MSSSDKEGLDLENGNSSQTENSNGHAVSSQRRQQQQQQQQQQQSKDETEKHTLAFLPWLRQNFTWSWFTAPQSTGGIAALLSLCPKQFPGLQTIGTIIFIFNILLLATFTLFALLRFASHERPVAAFARSLVTPPECYFFGSLLLSSATMIINMQRFALPHVGPWLLPTLRILFWLYAACSLLVVTLQSAFIFHYTPFQAIHFAPPMIITILSAMLTGTIAAALAASQPPPQRLPIMVAGVAYQGLGWLVCTMFLTLCLANCLENGWPAPRLRPGLFVMVGTSGFTIVALIGIARAAPPRYAYFAAHPAAAETLLVLATWAGIFLWLFSFWVFALAAVINLADLFHRDQVSRKWRFNHALTWTNTAWAGIFPNVGWALGTIYLGEELESEGVLWVSVGMIVLLVVFWLLDLVMMGKKVWLSLFVDSRVKIS</sequence>
<feature type="transmembrane region" description="Helical" evidence="6">
    <location>
        <begin position="94"/>
        <end position="117"/>
    </location>
</feature>
<feature type="transmembrane region" description="Helical" evidence="6">
    <location>
        <begin position="137"/>
        <end position="154"/>
    </location>
</feature>
<comment type="subcellular location">
    <subcellularLocation>
        <location evidence="1">Membrane</location>
        <topology evidence="1">Multi-pass membrane protein</topology>
    </subcellularLocation>
</comment>
<gene>
    <name evidence="7" type="ORF">LECACI_7A004974</name>
</gene>